<evidence type="ECO:0008006" key="5">
    <source>
        <dbReference type="Google" id="ProtNLM"/>
    </source>
</evidence>
<dbReference type="Gene3D" id="1.25.40.10">
    <property type="entry name" value="Tetratricopeptide repeat domain"/>
    <property type="match status" value="6"/>
</dbReference>
<feature type="repeat" description="PPR" evidence="2">
    <location>
        <begin position="259"/>
        <end position="293"/>
    </location>
</feature>
<dbReference type="PANTHER" id="PTHR47926:SF382">
    <property type="entry name" value="PENTACOTRIPEPTIDE-REPEAT REGION OF PRORP DOMAIN-CONTAINING PROTEIN"/>
    <property type="match status" value="1"/>
</dbReference>
<feature type="repeat" description="PPR" evidence="2">
    <location>
        <begin position="659"/>
        <end position="693"/>
    </location>
</feature>
<dbReference type="Pfam" id="PF13041">
    <property type="entry name" value="PPR_2"/>
    <property type="match status" value="4"/>
</dbReference>
<feature type="repeat" description="PPR" evidence="2">
    <location>
        <begin position="457"/>
        <end position="491"/>
    </location>
</feature>
<feature type="repeat" description="PPR" evidence="2">
    <location>
        <begin position="694"/>
        <end position="728"/>
    </location>
</feature>
<evidence type="ECO:0000256" key="2">
    <source>
        <dbReference type="PROSITE-ProRule" id="PRU00708"/>
    </source>
</evidence>
<dbReference type="GO" id="GO:0009451">
    <property type="term" value="P:RNA modification"/>
    <property type="evidence" value="ECO:0007669"/>
    <property type="project" value="InterPro"/>
</dbReference>
<dbReference type="NCBIfam" id="TIGR00756">
    <property type="entry name" value="PPR"/>
    <property type="match status" value="6"/>
</dbReference>
<dbReference type="Proteomes" id="UP000886520">
    <property type="component" value="Chromosome 14"/>
</dbReference>
<feature type="repeat" description="PPR" evidence="2">
    <location>
        <begin position="158"/>
        <end position="192"/>
    </location>
</feature>
<dbReference type="InterPro" id="IPR046960">
    <property type="entry name" value="PPR_At4g14850-like_plant"/>
</dbReference>
<dbReference type="FunFam" id="1.25.40.10:FF:000073">
    <property type="entry name" value="Pentatricopeptide repeat-containing protein chloroplastic"/>
    <property type="match status" value="1"/>
</dbReference>
<dbReference type="PANTHER" id="PTHR47926">
    <property type="entry name" value="PENTATRICOPEPTIDE REPEAT-CONTAINING PROTEIN"/>
    <property type="match status" value="1"/>
</dbReference>
<dbReference type="GO" id="GO:0048731">
    <property type="term" value="P:system development"/>
    <property type="evidence" value="ECO:0007669"/>
    <property type="project" value="UniProtKB-ARBA"/>
</dbReference>
<gene>
    <name evidence="3" type="ORF">GOP47_0015144</name>
</gene>
<name>A0A9D4UNH2_ADICA</name>
<feature type="repeat" description="PPR" evidence="2">
    <location>
        <begin position="558"/>
        <end position="592"/>
    </location>
</feature>
<dbReference type="AlphaFoldDB" id="A0A9D4UNH2"/>
<dbReference type="InterPro" id="IPR011990">
    <property type="entry name" value="TPR-like_helical_dom_sf"/>
</dbReference>
<dbReference type="PROSITE" id="PS51375">
    <property type="entry name" value="PPR"/>
    <property type="match status" value="7"/>
</dbReference>
<evidence type="ECO:0000313" key="3">
    <source>
        <dbReference type="EMBL" id="KAI5070801.1"/>
    </source>
</evidence>
<organism evidence="3 4">
    <name type="scientific">Adiantum capillus-veneris</name>
    <name type="common">Maidenhair fern</name>
    <dbReference type="NCBI Taxonomy" id="13818"/>
    <lineage>
        <taxon>Eukaryota</taxon>
        <taxon>Viridiplantae</taxon>
        <taxon>Streptophyta</taxon>
        <taxon>Embryophyta</taxon>
        <taxon>Tracheophyta</taxon>
        <taxon>Polypodiopsida</taxon>
        <taxon>Polypodiidae</taxon>
        <taxon>Polypodiales</taxon>
        <taxon>Pteridineae</taxon>
        <taxon>Pteridaceae</taxon>
        <taxon>Vittarioideae</taxon>
        <taxon>Adiantum</taxon>
    </lineage>
</organism>
<dbReference type="OrthoDB" id="1950888at2759"/>
<sequence>MAICVPSPPISHVPFQEEVLDQAMASIATFTSSSPPFRLTTSQKVSDSDGSTFRAYGPSSPSLLHVNNTCQASPIALAIDKNFNVHSPPLSIDDLLPILVNCLDCKNLTQARHAHLLLCNYGLEDHSKIINYVVPMFVSCGSAVNAQQALVRSSDHCNEHAWTTLIQGFIDSGDSWHALNLYDDMQETSVIPSGHTFVALLKACTKQRWLERGWDLHTEITKLGLEDHPFLGNTLVGLYARCGTPQESRSVFNQLLTRDVVSWNALLAGYSENGWAEETITSINEMESQGVSPDCITYTCGVKACSNSSEEALQMGQTLHAEIIKKGIETDDLLGSGLVIMYANCGALAEGGKVFNELVVDNGMACNALMAGFMEKGLFKEVLQFSTQLPDVSAFAGSLKVYGIMEATGKGQELHSALVKRGYDNDSFLGSGLVGMYAKCNLLLDAQKVFDHISARDTVCWTALISGYAESGLGEEALACYDQMQVENLSPCALLFTCTLKACCTISDVDRGRNLHGEVTKRGFEKHSFVGSALVDLYAKCGFLEEAKQVFDNLEAHDTVTWTALITGYVEHGFGEEALTCLECMQAQGVCPDVVMLVASLKAYAGTGSLHGGRAIHAEVAKRGFEKEYIICIGLINMYGKCGCLSDANMVFSKLLNRDVVSWNAMIAGYAGHGLLEEASCLFQEMQLAGVSADIISWNSLIMGYAEQGESKGAYSLFLQMQEQGMPPTDVVLLSVLKACGNMSALQIGKRIHVHVCGLSGGVVSHESSVSTILIEMYSKCGSTESAQDLFDSFTSAHIRMWDVLIRGYARQGDFNVVSDLLQKMTADGIPPDGVLFLNVLNVCAHMGLVEMGQNCFHTMSREYGISPSFKHQTCIVSLLCRAGQLEEAAALIKQMPLPSNLVMWSCMLDSCRKWGNVELGRWAFDQAICVRELDSSPFILMSNIYTDAGMIDAAKSIDELRLKWVSGRMNML</sequence>
<reference evidence="3" key="1">
    <citation type="submission" date="2021-01" db="EMBL/GenBank/DDBJ databases">
        <title>Adiantum capillus-veneris genome.</title>
        <authorList>
            <person name="Fang Y."/>
            <person name="Liao Q."/>
        </authorList>
    </citation>
    <scope>NUCLEOTIDE SEQUENCE</scope>
    <source>
        <strain evidence="3">H3</strain>
        <tissue evidence="3">Leaf</tissue>
    </source>
</reference>
<dbReference type="InterPro" id="IPR002885">
    <property type="entry name" value="PPR_rpt"/>
</dbReference>
<feature type="repeat" description="PPR" evidence="2">
    <location>
        <begin position="798"/>
        <end position="832"/>
    </location>
</feature>
<accession>A0A9D4UNH2</accession>
<comment type="caution">
    <text evidence="3">The sequence shown here is derived from an EMBL/GenBank/DDBJ whole genome shotgun (WGS) entry which is preliminary data.</text>
</comment>
<proteinExistence type="predicted"/>
<dbReference type="FunFam" id="1.25.40.10:FF:000158">
    <property type="entry name" value="pentatricopeptide repeat-containing protein At2g33680"/>
    <property type="match status" value="1"/>
</dbReference>
<keyword evidence="1" id="KW-0677">Repeat</keyword>
<dbReference type="EMBL" id="JABFUD020000014">
    <property type="protein sequence ID" value="KAI5070801.1"/>
    <property type="molecule type" value="Genomic_DNA"/>
</dbReference>
<dbReference type="Pfam" id="PF01535">
    <property type="entry name" value="PPR"/>
    <property type="match status" value="5"/>
</dbReference>
<dbReference type="FunFam" id="1.25.40.10:FF:000393">
    <property type="entry name" value="Pentatricopeptide repeat-containing protein At1g20230"/>
    <property type="match status" value="1"/>
</dbReference>
<keyword evidence="4" id="KW-1185">Reference proteome</keyword>
<dbReference type="FunFam" id="1.25.40.10:FF:000285">
    <property type="entry name" value="Pentatricopeptide repeat-containing protein, chloroplastic"/>
    <property type="match status" value="1"/>
</dbReference>
<dbReference type="GO" id="GO:0003723">
    <property type="term" value="F:RNA binding"/>
    <property type="evidence" value="ECO:0007669"/>
    <property type="project" value="InterPro"/>
</dbReference>
<protein>
    <recommendedName>
        <fullName evidence="5">Pentatricopeptide repeat-containing protein</fullName>
    </recommendedName>
</protein>
<evidence type="ECO:0000256" key="1">
    <source>
        <dbReference type="ARBA" id="ARBA00022737"/>
    </source>
</evidence>
<evidence type="ECO:0000313" key="4">
    <source>
        <dbReference type="Proteomes" id="UP000886520"/>
    </source>
</evidence>